<feature type="transmembrane region" description="Helical" evidence="4">
    <location>
        <begin position="320"/>
        <end position="339"/>
    </location>
</feature>
<dbReference type="PANTHER" id="PTHR44227:SF3">
    <property type="entry name" value="PROTEIN O-MANNOSYL-TRANSFERASE TMTC4"/>
    <property type="match status" value="1"/>
</dbReference>
<feature type="transmembrane region" description="Helical" evidence="4">
    <location>
        <begin position="266"/>
        <end position="288"/>
    </location>
</feature>
<dbReference type="Gene3D" id="1.25.40.10">
    <property type="entry name" value="Tetratricopeptide repeat domain"/>
    <property type="match status" value="3"/>
</dbReference>
<gene>
    <name evidence="5" type="ORF">AVDCRST_MAG74-46</name>
</gene>
<dbReference type="InterPro" id="IPR011990">
    <property type="entry name" value="TPR-like_helical_dom_sf"/>
</dbReference>
<evidence type="ECO:0000313" key="5">
    <source>
        <dbReference type="EMBL" id="CAA9376885.1"/>
    </source>
</evidence>
<reference evidence="5" key="1">
    <citation type="submission" date="2020-02" db="EMBL/GenBank/DDBJ databases">
        <authorList>
            <person name="Meier V. D."/>
        </authorList>
    </citation>
    <scope>NUCLEOTIDE SEQUENCE</scope>
    <source>
        <strain evidence="5">AVDCRST_MAG74</strain>
    </source>
</reference>
<accession>A0A6J4N438</accession>
<dbReference type="EMBL" id="CADCUR010000006">
    <property type="protein sequence ID" value="CAA9376885.1"/>
    <property type="molecule type" value="Genomic_DNA"/>
</dbReference>
<feature type="repeat" description="TPR" evidence="3">
    <location>
        <begin position="454"/>
        <end position="487"/>
    </location>
</feature>
<feature type="transmembrane region" description="Helical" evidence="4">
    <location>
        <begin position="351"/>
        <end position="367"/>
    </location>
</feature>
<feature type="transmembrane region" description="Helical" evidence="4">
    <location>
        <begin position="379"/>
        <end position="396"/>
    </location>
</feature>
<feature type="repeat" description="TPR" evidence="3">
    <location>
        <begin position="597"/>
        <end position="630"/>
    </location>
</feature>
<dbReference type="Pfam" id="PF14559">
    <property type="entry name" value="TPR_19"/>
    <property type="match status" value="2"/>
</dbReference>
<name>A0A6J4N438_9BACT</name>
<dbReference type="AlphaFoldDB" id="A0A6J4N438"/>
<keyword evidence="4" id="KW-0812">Transmembrane</keyword>
<proteinExistence type="predicted"/>
<feature type="transmembrane region" description="Helical" evidence="4">
    <location>
        <begin position="227"/>
        <end position="245"/>
    </location>
</feature>
<dbReference type="PANTHER" id="PTHR44227">
    <property type="match status" value="1"/>
</dbReference>
<keyword evidence="2 3" id="KW-0802">TPR repeat</keyword>
<keyword evidence="4" id="KW-0472">Membrane</keyword>
<organism evidence="5">
    <name type="scientific">uncultured Pyrinomonadaceae bacterium</name>
    <dbReference type="NCBI Taxonomy" id="2283094"/>
    <lineage>
        <taxon>Bacteria</taxon>
        <taxon>Pseudomonadati</taxon>
        <taxon>Acidobacteriota</taxon>
        <taxon>Blastocatellia</taxon>
        <taxon>Blastocatellales</taxon>
        <taxon>Pyrinomonadaceae</taxon>
        <taxon>environmental samples</taxon>
    </lineage>
</organism>
<protein>
    <submittedName>
        <fullName evidence="5">Tetratricopeptide TPR_2 repeat protein</fullName>
    </submittedName>
</protein>
<evidence type="ECO:0000256" key="1">
    <source>
        <dbReference type="ARBA" id="ARBA00022737"/>
    </source>
</evidence>
<evidence type="ECO:0000256" key="3">
    <source>
        <dbReference type="PROSITE-ProRule" id="PRU00339"/>
    </source>
</evidence>
<feature type="transmembrane region" description="Helical" evidence="4">
    <location>
        <begin position="96"/>
        <end position="114"/>
    </location>
</feature>
<evidence type="ECO:0000256" key="2">
    <source>
        <dbReference type="ARBA" id="ARBA00022803"/>
    </source>
</evidence>
<feature type="repeat" description="TPR" evidence="3">
    <location>
        <begin position="529"/>
        <end position="562"/>
    </location>
</feature>
<keyword evidence="1" id="KW-0677">Repeat</keyword>
<feature type="transmembrane region" description="Helical" evidence="4">
    <location>
        <begin position="294"/>
        <end position="313"/>
    </location>
</feature>
<dbReference type="SMART" id="SM00028">
    <property type="entry name" value="TPR"/>
    <property type="match status" value="6"/>
</dbReference>
<dbReference type="PROSITE" id="PS50293">
    <property type="entry name" value="TPR_REGION"/>
    <property type="match status" value="3"/>
</dbReference>
<evidence type="ECO:0000256" key="4">
    <source>
        <dbReference type="SAM" id="Phobius"/>
    </source>
</evidence>
<dbReference type="InterPro" id="IPR052346">
    <property type="entry name" value="O-mannosyl-transferase_TMTC"/>
</dbReference>
<dbReference type="SUPFAM" id="SSF48452">
    <property type="entry name" value="TPR-like"/>
    <property type="match status" value="1"/>
</dbReference>
<dbReference type="PROSITE" id="PS50005">
    <property type="entry name" value="TPR"/>
    <property type="match status" value="3"/>
</dbReference>
<sequence>MPETEKSFYETNKNLIISLALAVAILTIYAQVVAFDFINIDDDIYIVENPFVSRGLNFTNFKWALTAFHASNWHPLTWLSHQLDASFFGLNAGGHHVVNVIFHALNSILLFFLVKKLTGAFWKSAIVAAVFAVHPAHVESVAWVAERKDVLSTLLWLGATWFYIRYARNTKETNSYWLALLLFALGLAAKPMLVTLPFTLILLDYWALERFDKWNFQNLLSLVKEKIPFFALTIASVIITIWAQGTSGAIQSTEVISVGDRLQNAVLAYAKYVLMLVYPTNLGIWYPFDNNFNSIQVAASLLLLIAITAVCMRQIKTRKYLFVGWFWFLGTLVPVIGILQVGRQALADRYTYVPYIGLTIAVVWLFAEIFERFKLNQKAIAAICGIALFVLSIAAFRQTSYWRNSETLFTRTLAVTEKNYFVENNFCNYLEKKNRLGEAAAQCQAAIANEPTLAVAYNTYGTVLMKQNKLAEARRNFEKTLELDPTYTLAGANLVVLATNQGDIDAARQNLSKAIAADKNNFFDSARLADAYSSIAVAAMRQKRFAAAEEFFKKALEIAPNNLDFRRNLASALNFQGKSAEAIKMLEDITRQNPNFPEAHNTLGLIYAEQNRRQEAIAQFQRALQINPNFAPARSNLERAMR</sequence>
<feature type="transmembrane region" description="Helical" evidence="4">
    <location>
        <begin position="178"/>
        <end position="207"/>
    </location>
</feature>
<keyword evidence="4" id="KW-1133">Transmembrane helix</keyword>
<dbReference type="InterPro" id="IPR019734">
    <property type="entry name" value="TPR_rpt"/>
</dbReference>